<dbReference type="InterPro" id="IPR024490">
    <property type="entry name" value="DUF2759"/>
</dbReference>
<dbReference type="RefSeq" id="WP_203356795.1">
    <property type="nucleotide sequence ID" value="NZ_CP069127.1"/>
</dbReference>
<dbReference type="Pfam" id="PF10958">
    <property type="entry name" value="DUF2759"/>
    <property type="match status" value="1"/>
</dbReference>
<accession>A0ABX7FWE5</accession>
<dbReference type="Proteomes" id="UP000596248">
    <property type="component" value="Chromosome"/>
</dbReference>
<feature type="transmembrane region" description="Helical" evidence="1">
    <location>
        <begin position="31"/>
        <end position="54"/>
    </location>
</feature>
<organism evidence="2 3">
    <name type="scientific">Brevibacillus choshinensis</name>
    <dbReference type="NCBI Taxonomy" id="54911"/>
    <lineage>
        <taxon>Bacteria</taxon>
        <taxon>Bacillati</taxon>
        <taxon>Bacillota</taxon>
        <taxon>Bacilli</taxon>
        <taxon>Bacillales</taxon>
        <taxon>Paenibacillaceae</taxon>
        <taxon>Brevibacillus</taxon>
    </lineage>
</organism>
<protein>
    <submittedName>
        <fullName evidence="2">DUF2759 family protein</fullName>
    </submittedName>
</protein>
<name>A0ABX7FWE5_BRECH</name>
<keyword evidence="3" id="KW-1185">Reference proteome</keyword>
<gene>
    <name evidence="2" type="ORF">JNE38_12215</name>
</gene>
<keyword evidence="1" id="KW-1133">Transmembrane helix</keyword>
<keyword evidence="1" id="KW-0472">Membrane</keyword>
<evidence type="ECO:0000313" key="2">
    <source>
        <dbReference type="EMBL" id="QRG69816.1"/>
    </source>
</evidence>
<sequence length="59" mass="6672">MKVILFDFLMFIFTFFIAWGCVSSFKAKNKFAIGFGIISLLVFLFADGLIIYYATKATA</sequence>
<proteinExistence type="predicted"/>
<feature type="transmembrane region" description="Helical" evidence="1">
    <location>
        <begin position="5"/>
        <end position="25"/>
    </location>
</feature>
<reference evidence="2 3" key="1">
    <citation type="submission" date="2021-01" db="EMBL/GenBank/DDBJ databases">
        <title>Identification of strong promoters based on the transcriptome of Brevibacillus choshinensis.</title>
        <authorList>
            <person name="Yao D."/>
            <person name="Zhang K."/>
            <person name="Wu J."/>
        </authorList>
    </citation>
    <scope>NUCLEOTIDE SEQUENCE [LARGE SCALE GENOMIC DNA]</scope>
    <source>
        <strain evidence="2 3">HPD31-SP3</strain>
    </source>
</reference>
<keyword evidence="1" id="KW-0812">Transmembrane</keyword>
<evidence type="ECO:0000256" key="1">
    <source>
        <dbReference type="SAM" id="Phobius"/>
    </source>
</evidence>
<dbReference type="EMBL" id="CP069127">
    <property type="protein sequence ID" value="QRG69816.1"/>
    <property type="molecule type" value="Genomic_DNA"/>
</dbReference>
<evidence type="ECO:0000313" key="3">
    <source>
        <dbReference type="Proteomes" id="UP000596248"/>
    </source>
</evidence>